<dbReference type="OrthoDB" id="9804933at2"/>
<sequence>MNLTQKIVSKNLENLEVQDRFYKVANWEKENDDGPIFKGNDGKRNKSLFFDSWTGNLDTNSKWKSLGSIGRAAIYFGICEGSEIWVAQQSERERIGKSNKGRFIWMVEEKDRPKIENRSDWKIKLHGSKLNKWEKLIDQGEKCLAKLENNFESVVKNESWIINKLKSLNNPKGLVIWAESELQEQKKKNSYLRNLLIEKEMTDNIVGKIRLIHIEKDNEIMYVDEWVREITSEDIKKFKKEIEKVGKCLIEEELSSQQTCKGRIKLKNVATDGVGSINDSNIESKRWEDRDWVIETNSRNGEKNEGYEQQLRDNWENIAQNIRTKYLIWSREIGIVWQGKAFKWRSF</sequence>
<dbReference type="AlphaFoldDB" id="U5NBK9"/>
<accession>U5NBK9</accession>
<dbReference type="KEGG" id="mpv:PRV_00855"/>
<dbReference type="EMBL" id="CP006771">
    <property type="protein sequence ID" value="AGX88936.1"/>
    <property type="molecule type" value="Genomic_DNA"/>
</dbReference>
<name>U5NBK9_9MOLU</name>
<gene>
    <name evidence="1" type="ORF">PRV_00855</name>
</gene>
<proteinExistence type="predicted"/>
<dbReference type="Proteomes" id="UP000017119">
    <property type="component" value="Chromosome"/>
</dbReference>
<dbReference type="PATRIC" id="fig|1403316.3.peg.147"/>
<evidence type="ECO:0000313" key="2">
    <source>
        <dbReference type="Proteomes" id="UP000017119"/>
    </source>
</evidence>
<organism evidence="1 2">
    <name type="scientific">Mycoplasma parvum str. Indiana</name>
    <dbReference type="NCBI Taxonomy" id="1403316"/>
    <lineage>
        <taxon>Bacteria</taxon>
        <taxon>Bacillati</taxon>
        <taxon>Mycoplasmatota</taxon>
        <taxon>Mollicutes</taxon>
        <taxon>Mycoplasmataceae</taxon>
        <taxon>Mycoplasma</taxon>
    </lineage>
</organism>
<keyword evidence="2" id="KW-1185">Reference proteome</keyword>
<evidence type="ECO:0000313" key="1">
    <source>
        <dbReference type="EMBL" id="AGX88936.1"/>
    </source>
</evidence>
<dbReference type="RefSeq" id="WP_022769174.1">
    <property type="nucleotide sequence ID" value="NC_022575.1"/>
</dbReference>
<dbReference type="STRING" id="1403316.PRV_00855"/>
<dbReference type="HOGENOM" id="CLU_798811_0_0_14"/>
<protein>
    <submittedName>
        <fullName evidence="1">Uncharacterized protein</fullName>
    </submittedName>
</protein>
<reference evidence="1 2" key="1">
    <citation type="journal article" date="2013" name="Genome Announc.">
        <title>Genome Sequence of Mycoplasma parvum (Formerly Eperythrozoon parvum), a Diminutive Hemoplasma of the Pig.</title>
        <authorList>
            <person name="do Nascimento N.C."/>
            <person name="Dos Santos A.P."/>
            <person name="Chu Y."/>
            <person name="Guimaraes A.M."/>
            <person name="Pagliaro A."/>
            <person name="Messick J.B."/>
        </authorList>
    </citation>
    <scope>NUCLEOTIDE SEQUENCE [LARGE SCALE GENOMIC DNA]</scope>
    <source>
        <strain evidence="1 2">Indiana</strain>
    </source>
</reference>